<evidence type="ECO:0000313" key="14">
    <source>
        <dbReference type="Proteomes" id="UP001204953"/>
    </source>
</evidence>
<evidence type="ECO:0000256" key="7">
    <source>
        <dbReference type="PROSITE-ProRule" id="PRU00110"/>
    </source>
</evidence>
<dbReference type="InterPro" id="IPR036890">
    <property type="entry name" value="HATPase_C_sf"/>
</dbReference>
<evidence type="ECO:0000256" key="2">
    <source>
        <dbReference type="ARBA" id="ARBA00012438"/>
    </source>
</evidence>
<keyword evidence="3 8" id="KW-0597">Phosphoprotein</keyword>
<comment type="caution">
    <text evidence="13">The sequence shown here is derived from an EMBL/GenBank/DDBJ whole genome shotgun (WGS) entry which is preliminary data.</text>
</comment>
<dbReference type="GO" id="GO:0005737">
    <property type="term" value="C:cytoplasm"/>
    <property type="evidence" value="ECO:0007669"/>
    <property type="project" value="InterPro"/>
</dbReference>
<dbReference type="Pfam" id="PF01627">
    <property type="entry name" value="Hpt"/>
    <property type="match status" value="1"/>
</dbReference>
<organism evidence="13 14">
    <name type="scientific">Limnofasciculus baicalensis BBK-W-15</name>
    <dbReference type="NCBI Taxonomy" id="2699891"/>
    <lineage>
        <taxon>Bacteria</taxon>
        <taxon>Bacillati</taxon>
        <taxon>Cyanobacteriota</taxon>
        <taxon>Cyanophyceae</taxon>
        <taxon>Coleofasciculales</taxon>
        <taxon>Coleofasciculaceae</taxon>
        <taxon>Limnofasciculus</taxon>
        <taxon>Limnofasciculus baicalensis</taxon>
    </lineage>
</organism>
<evidence type="ECO:0000256" key="3">
    <source>
        <dbReference type="ARBA" id="ARBA00022553"/>
    </source>
</evidence>
<dbReference type="InterPro" id="IPR036641">
    <property type="entry name" value="HPT_dom_sf"/>
</dbReference>
<dbReference type="InterPro" id="IPR036097">
    <property type="entry name" value="HisK_dim/P_sf"/>
</dbReference>
<dbReference type="PROSITE" id="PS50110">
    <property type="entry name" value="RESPONSE_REGULATORY"/>
    <property type="match status" value="1"/>
</dbReference>
<dbReference type="SUPFAM" id="SSF50341">
    <property type="entry name" value="CheW-like"/>
    <property type="match status" value="1"/>
</dbReference>
<feature type="modified residue" description="Phosphohistidine" evidence="7">
    <location>
        <position position="50"/>
    </location>
</feature>
<dbReference type="InterPro" id="IPR005467">
    <property type="entry name" value="His_kinase_dom"/>
</dbReference>
<dbReference type="EMBL" id="JAMZMM010000039">
    <property type="protein sequence ID" value="MCP2728100.1"/>
    <property type="molecule type" value="Genomic_DNA"/>
</dbReference>
<evidence type="ECO:0000313" key="13">
    <source>
        <dbReference type="EMBL" id="MCP2728100.1"/>
    </source>
</evidence>
<dbReference type="InterPro" id="IPR003594">
    <property type="entry name" value="HATPase_dom"/>
</dbReference>
<dbReference type="InterPro" id="IPR036061">
    <property type="entry name" value="CheW-like_dom_sf"/>
</dbReference>
<dbReference type="RefSeq" id="WP_254010903.1">
    <property type="nucleotide sequence ID" value="NZ_JAMZMM010000039.1"/>
</dbReference>
<dbReference type="Gene3D" id="1.10.287.560">
    <property type="entry name" value="Histidine kinase CheA-like, homodimeric domain"/>
    <property type="match status" value="1"/>
</dbReference>
<dbReference type="PROSITE" id="PS50851">
    <property type="entry name" value="CHEW"/>
    <property type="match status" value="1"/>
</dbReference>
<dbReference type="AlphaFoldDB" id="A0AAE3KL26"/>
<dbReference type="PROSITE" id="PS50894">
    <property type="entry name" value="HPT"/>
    <property type="match status" value="1"/>
</dbReference>
<dbReference type="SMART" id="SM00448">
    <property type="entry name" value="REC"/>
    <property type="match status" value="1"/>
</dbReference>
<evidence type="ECO:0000259" key="10">
    <source>
        <dbReference type="PROSITE" id="PS50110"/>
    </source>
</evidence>
<keyword evidence="14" id="KW-1185">Reference proteome</keyword>
<dbReference type="Pfam" id="PF00072">
    <property type="entry name" value="Response_reg"/>
    <property type="match status" value="1"/>
</dbReference>
<evidence type="ECO:0000256" key="8">
    <source>
        <dbReference type="PROSITE-ProRule" id="PRU00169"/>
    </source>
</evidence>
<gene>
    <name evidence="13" type="ORF">NJ959_06375</name>
</gene>
<evidence type="ECO:0000259" key="9">
    <source>
        <dbReference type="PROSITE" id="PS50109"/>
    </source>
</evidence>
<evidence type="ECO:0000259" key="11">
    <source>
        <dbReference type="PROSITE" id="PS50851"/>
    </source>
</evidence>
<feature type="modified residue" description="4-aspartylphosphate" evidence="8">
    <location>
        <position position="978"/>
    </location>
</feature>
<evidence type="ECO:0000259" key="12">
    <source>
        <dbReference type="PROSITE" id="PS50894"/>
    </source>
</evidence>
<dbReference type="SMART" id="SM00260">
    <property type="entry name" value="CheW"/>
    <property type="match status" value="1"/>
</dbReference>
<feature type="domain" description="Histidine kinase" evidence="9">
    <location>
        <begin position="504"/>
        <end position="742"/>
    </location>
</feature>
<dbReference type="PRINTS" id="PR00344">
    <property type="entry name" value="BCTRLSENSOR"/>
</dbReference>
<feature type="domain" description="Response regulatory" evidence="10">
    <location>
        <begin position="928"/>
        <end position="1045"/>
    </location>
</feature>
<dbReference type="Gene3D" id="2.30.30.40">
    <property type="entry name" value="SH3 Domains"/>
    <property type="match status" value="1"/>
</dbReference>
<dbReference type="Pfam" id="PF02518">
    <property type="entry name" value="HATPase_c"/>
    <property type="match status" value="1"/>
</dbReference>
<dbReference type="EC" id="2.7.13.3" evidence="2"/>
<dbReference type="CDD" id="cd00088">
    <property type="entry name" value="HPT"/>
    <property type="match status" value="1"/>
</dbReference>
<feature type="domain" description="HPt" evidence="12">
    <location>
        <begin position="4"/>
        <end position="107"/>
    </location>
</feature>
<dbReference type="SMART" id="SM01231">
    <property type="entry name" value="H-kinase_dim"/>
    <property type="match status" value="1"/>
</dbReference>
<name>A0AAE3KL26_9CYAN</name>
<dbReference type="InterPro" id="IPR051315">
    <property type="entry name" value="Bact_Chemotaxis_CheA"/>
</dbReference>
<dbReference type="InterPro" id="IPR004358">
    <property type="entry name" value="Sig_transdc_His_kin-like_C"/>
</dbReference>
<dbReference type="FunFam" id="3.30.565.10:FF:000016">
    <property type="entry name" value="Chemotaxis protein CheA, putative"/>
    <property type="match status" value="1"/>
</dbReference>
<accession>A0AAE3KL26</accession>
<protein>
    <recommendedName>
        <fullName evidence="2">histidine kinase</fullName>
        <ecNumber evidence="2">2.7.13.3</ecNumber>
    </recommendedName>
</protein>
<dbReference type="GO" id="GO:0000155">
    <property type="term" value="F:phosphorelay sensor kinase activity"/>
    <property type="evidence" value="ECO:0007669"/>
    <property type="project" value="InterPro"/>
</dbReference>
<evidence type="ECO:0000256" key="4">
    <source>
        <dbReference type="ARBA" id="ARBA00022679"/>
    </source>
</evidence>
<dbReference type="Gene3D" id="3.30.565.10">
    <property type="entry name" value="Histidine kinase-like ATPase, C-terminal domain"/>
    <property type="match status" value="1"/>
</dbReference>
<sequence>MAINPDIRDEAYKIFITEALELLQIIETGLLTIRQERNTGKVHELMRAAHSIKGGSASLELDAISSIAHRLETIFTALYSETLEIDIDLENQLLKAFDCLSVPLKSQINTGFFDAEQVLAIAEPIFNQIEERLGDAIAETNSYIPSSSELGLNMTLSIFEVDVAEGLERFAAVLANPQNYEIAGELRAQAEVFAGFGELLNLPGFSAIATTALTALEANPDFDLQIMQLALSDFQAGREAVLGGDYTTGGTPSDALVALADSVGEIGNGEWGVGNGEWGIFDFTSREKDSEVREIPSLEDIFCSTFTTFEIESSPITDTPETIESAVQSIEDIFNSLAPIEEIASLTSQLDLASSSKIEKLVPTQPIIEISRTELNPESDLTFQGTTSPTPNLSVRVDLERLERMNNLVGELAINRNSLSLQNQQLQGAVRELLNRFARFGSLVNLLQEVSDKMVVGASSLGLIGSHSGSEFNRSLSVTKTIDNGQRITDNSHFDSLEMDRYGVLHSRLQSILEEIVQLEESVDDIALFAKKSDQTLEQQRQRLAYLRDELMWARMLPIGEVVNRFSRVLRELSTTYNKPVNLKLSGTGVLVDKAVLEKLYDPLLHLLRNAFDHGIESPEIRRKIGKSEQGKIEIRTYHKGSQTIIEIKDDGQGLNTERIGNKAIELGLISLDKLATTTNNRLWEFIFEPGFSTADRVSELSGRGVGLDVVRRQLRSLKGNLSVTSSPGIGTTFTLRLPLTLTIAKLLVCFVGSTALALPSDSIEEIIVPKANQIKQSGNQRFLHWQEQLVPTYRIADLLKYTCPLPDSLPSKALVAVPSPENWALPMLILKQEEQAFALEVDRLVTEQELVIKPFGSAIAPPNYAYGCTILGDGSLIPVIDCMALLEFDRTQIAIANQINTELTPESDLELGLSDTSTTLKTAQLSTILIVDDSVALRQTLALTLEKAGFRVLQARDGREAIERLQQISSVKLIICDIEMPNMNGFEFLSQRRADPQLVKIPIIMLTSRSSNKHRMLAMQLGATSYFTKPYLEQEFLTEIKEIVISC</sequence>
<dbReference type="Gene3D" id="1.20.120.160">
    <property type="entry name" value="HPT domain"/>
    <property type="match status" value="1"/>
</dbReference>
<comment type="catalytic activity">
    <reaction evidence="1">
        <text>ATP + protein L-histidine = ADP + protein N-phospho-L-histidine.</text>
        <dbReference type="EC" id="2.7.13.3"/>
    </reaction>
</comment>
<evidence type="ECO:0000256" key="6">
    <source>
        <dbReference type="ARBA" id="ARBA00023012"/>
    </source>
</evidence>
<evidence type="ECO:0000256" key="5">
    <source>
        <dbReference type="ARBA" id="ARBA00022777"/>
    </source>
</evidence>
<dbReference type="InterPro" id="IPR004105">
    <property type="entry name" value="CheA-like_dim"/>
</dbReference>
<feature type="domain" description="CheW-like" evidence="11">
    <location>
        <begin position="744"/>
        <end position="892"/>
    </location>
</feature>
<dbReference type="SUPFAM" id="SSF47384">
    <property type="entry name" value="Homodimeric domain of signal transducing histidine kinase"/>
    <property type="match status" value="1"/>
</dbReference>
<dbReference type="Pfam" id="PF01584">
    <property type="entry name" value="CheW"/>
    <property type="match status" value="1"/>
</dbReference>
<dbReference type="PROSITE" id="PS50109">
    <property type="entry name" value="HIS_KIN"/>
    <property type="match status" value="1"/>
</dbReference>
<keyword evidence="5 13" id="KW-0418">Kinase</keyword>
<dbReference type="CDD" id="cd16916">
    <property type="entry name" value="HATPase_CheA-like"/>
    <property type="match status" value="1"/>
</dbReference>
<keyword evidence="4" id="KW-0808">Transferase</keyword>
<keyword evidence="6" id="KW-0902">Two-component regulatory system</keyword>
<reference evidence="13" key="1">
    <citation type="submission" date="2022-06" db="EMBL/GenBank/DDBJ databases">
        <title>New cyanobacteria of genus Symplocastrum in benthos of Lake Baikal.</title>
        <authorList>
            <person name="Sorokovikova E."/>
            <person name="Tikhonova I."/>
            <person name="Krasnopeev A."/>
            <person name="Evseev P."/>
            <person name="Gladkikh A."/>
            <person name="Belykh O."/>
        </authorList>
    </citation>
    <scope>NUCLEOTIDE SEQUENCE</scope>
    <source>
        <strain evidence="13">BBK-W-15</strain>
    </source>
</reference>
<dbReference type="InterPro" id="IPR037006">
    <property type="entry name" value="CheA-like_homodim_sf"/>
</dbReference>
<proteinExistence type="predicted"/>
<dbReference type="PANTHER" id="PTHR43395">
    <property type="entry name" value="SENSOR HISTIDINE KINASE CHEA"/>
    <property type="match status" value="1"/>
</dbReference>
<evidence type="ECO:0000256" key="1">
    <source>
        <dbReference type="ARBA" id="ARBA00000085"/>
    </source>
</evidence>
<dbReference type="SUPFAM" id="SSF52172">
    <property type="entry name" value="CheY-like"/>
    <property type="match status" value="1"/>
</dbReference>
<dbReference type="InterPro" id="IPR008207">
    <property type="entry name" value="Sig_transdc_His_kin_Hpt_dom"/>
</dbReference>
<dbReference type="SUPFAM" id="SSF55874">
    <property type="entry name" value="ATPase domain of HSP90 chaperone/DNA topoisomerase II/histidine kinase"/>
    <property type="match status" value="1"/>
</dbReference>
<dbReference type="Pfam" id="PF02895">
    <property type="entry name" value="H-kinase_dim"/>
    <property type="match status" value="1"/>
</dbReference>
<dbReference type="InterPro" id="IPR002545">
    <property type="entry name" value="CheW-lke_dom"/>
</dbReference>
<dbReference type="InterPro" id="IPR001789">
    <property type="entry name" value="Sig_transdc_resp-reg_receiver"/>
</dbReference>
<dbReference type="Proteomes" id="UP001204953">
    <property type="component" value="Unassembled WGS sequence"/>
</dbReference>
<dbReference type="SMART" id="SM00387">
    <property type="entry name" value="HATPase_c"/>
    <property type="match status" value="1"/>
</dbReference>
<dbReference type="SMART" id="SM00073">
    <property type="entry name" value="HPT"/>
    <property type="match status" value="1"/>
</dbReference>
<dbReference type="Gene3D" id="3.40.50.2300">
    <property type="match status" value="1"/>
</dbReference>
<dbReference type="GO" id="GO:0006935">
    <property type="term" value="P:chemotaxis"/>
    <property type="evidence" value="ECO:0007669"/>
    <property type="project" value="InterPro"/>
</dbReference>
<dbReference type="InterPro" id="IPR011006">
    <property type="entry name" value="CheY-like_superfamily"/>
</dbReference>
<dbReference type="PANTHER" id="PTHR43395:SF1">
    <property type="entry name" value="CHEMOTAXIS PROTEIN CHEA"/>
    <property type="match status" value="1"/>
</dbReference>
<dbReference type="SUPFAM" id="SSF47226">
    <property type="entry name" value="Histidine-containing phosphotransfer domain, HPT domain"/>
    <property type="match status" value="1"/>
</dbReference>